<gene>
    <name evidence="3" type="ORF">METZ01_LOCUS364001</name>
</gene>
<dbReference type="EMBL" id="UINC01130221">
    <property type="protein sequence ID" value="SVD11147.1"/>
    <property type="molecule type" value="Genomic_DNA"/>
</dbReference>
<dbReference type="AlphaFoldDB" id="A0A382SPK7"/>
<dbReference type="InterPro" id="IPR006860">
    <property type="entry name" value="FecR"/>
</dbReference>
<feature type="compositionally biased region" description="Acidic residues" evidence="1">
    <location>
        <begin position="286"/>
        <end position="309"/>
    </location>
</feature>
<dbReference type="Pfam" id="PF04773">
    <property type="entry name" value="FecR"/>
    <property type="match status" value="1"/>
</dbReference>
<feature type="non-terminal residue" evidence="3">
    <location>
        <position position="1"/>
    </location>
</feature>
<organism evidence="3">
    <name type="scientific">marine metagenome</name>
    <dbReference type="NCBI Taxonomy" id="408172"/>
    <lineage>
        <taxon>unclassified sequences</taxon>
        <taxon>metagenomes</taxon>
        <taxon>ecological metagenomes</taxon>
    </lineage>
</organism>
<feature type="region of interest" description="Disordered" evidence="1">
    <location>
        <begin position="250"/>
        <end position="309"/>
    </location>
</feature>
<proteinExistence type="predicted"/>
<sequence length="309" mass="31689">PDLLLSGDDHSVFIKGYFTHEESPDLYTSDGNAVVRGSVATRLAGPATPGQFAQADAIPGLPPVGIVDNTEGRVFLSRLDGTNVLAEPGTPVFLGDIVESEGGSSIGITFVDDSTFALGESGRMIIDELVFDPADGTGESAFNVLKGVFSFVSGDIAETGDDAMMVTTPVLSIGVRGTTVAGRAAAEGSANTVTLLPDASGTVGAIAVSNDAGVQVMSQPFATTTITSQFEAPPLPTTLPASAVQDLYGDISQALPPPPASRQQDSGDDGAQGTQQQGEQQQEQQQQEETEGEGEEGPEGEAGPEGEEF</sequence>
<feature type="compositionally biased region" description="Low complexity" evidence="1">
    <location>
        <begin position="271"/>
        <end position="285"/>
    </location>
</feature>
<evidence type="ECO:0000313" key="3">
    <source>
        <dbReference type="EMBL" id="SVD11147.1"/>
    </source>
</evidence>
<protein>
    <recommendedName>
        <fullName evidence="2">FecR protein domain-containing protein</fullName>
    </recommendedName>
</protein>
<reference evidence="3" key="1">
    <citation type="submission" date="2018-05" db="EMBL/GenBank/DDBJ databases">
        <authorList>
            <person name="Lanie J.A."/>
            <person name="Ng W.-L."/>
            <person name="Kazmierczak K.M."/>
            <person name="Andrzejewski T.M."/>
            <person name="Davidsen T.M."/>
            <person name="Wayne K.J."/>
            <person name="Tettelin H."/>
            <person name="Glass J.I."/>
            <person name="Rusch D."/>
            <person name="Podicherti R."/>
            <person name="Tsui H.-C.T."/>
            <person name="Winkler M.E."/>
        </authorList>
    </citation>
    <scope>NUCLEOTIDE SEQUENCE</scope>
</reference>
<evidence type="ECO:0000259" key="2">
    <source>
        <dbReference type="Pfam" id="PF04773"/>
    </source>
</evidence>
<feature type="non-terminal residue" evidence="3">
    <location>
        <position position="309"/>
    </location>
</feature>
<name>A0A382SPK7_9ZZZZ</name>
<accession>A0A382SPK7</accession>
<evidence type="ECO:0000256" key="1">
    <source>
        <dbReference type="SAM" id="MobiDB-lite"/>
    </source>
</evidence>
<feature type="domain" description="FecR protein" evidence="2">
    <location>
        <begin position="98"/>
        <end position="195"/>
    </location>
</feature>
<dbReference type="PANTHER" id="PTHR38731">
    <property type="entry name" value="LIPL45-RELATED LIPOPROTEIN-RELATED"/>
    <property type="match status" value="1"/>
</dbReference>